<reference evidence="1 2" key="1">
    <citation type="submission" date="2023-02" db="EMBL/GenBank/DDBJ databases">
        <title>LHISI_Scaffold_Assembly.</title>
        <authorList>
            <person name="Stuart O.P."/>
            <person name="Cleave R."/>
            <person name="Magrath M.J.L."/>
            <person name="Mikheyev A.S."/>
        </authorList>
    </citation>
    <scope>NUCLEOTIDE SEQUENCE [LARGE SCALE GENOMIC DNA]</scope>
    <source>
        <strain evidence="1">Daus_M_001</strain>
        <tissue evidence="1">Leg muscle</tissue>
    </source>
</reference>
<name>A0ABQ9HLA4_9NEOP</name>
<proteinExistence type="predicted"/>
<dbReference type="Proteomes" id="UP001159363">
    <property type="component" value="Chromosome X"/>
</dbReference>
<comment type="caution">
    <text evidence="1">The sequence shown here is derived from an EMBL/GenBank/DDBJ whole genome shotgun (WGS) entry which is preliminary data.</text>
</comment>
<sequence>MLCDKYSMVYTPSQQLALDEGMLAWRGCIYKLLIYDGSGMKLEETVIQVTTALLTPRDLQAKQTSTNYTIRKNKRDTQIIQSTVIFPSKRGNYIRERTYISDSVV</sequence>
<organism evidence="1 2">
    <name type="scientific">Dryococelus australis</name>
    <dbReference type="NCBI Taxonomy" id="614101"/>
    <lineage>
        <taxon>Eukaryota</taxon>
        <taxon>Metazoa</taxon>
        <taxon>Ecdysozoa</taxon>
        <taxon>Arthropoda</taxon>
        <taxon>Hexapoda</taxon>
        <taxon>Insecta</taxon>
        <taxon>Pterygota</taxon>
        <taxon>Neoptera</taxon>
        <taxon>Polyneoptera</taxon>
        <taxon>Phasmatodea</taxon>
        <taxon>Verophasmatodea</taxon>
        <taxon>Anareolatae</taxon>
        <taxon>Phasmatidae</taxon>
        <taxon>Eurycanthinae</taxon>
        <taxon>Dryococelus</taxon>
    </lineage>
</organism>
<accession>A0ABQ9HLA4</accession>
<protein>
    <submittedName>
        <fullName evidence="1">Uncharacterized protein</fullName>
    </submittedName>
</protein>
<evidence type="ECO:0000313" key="1">
    <source>
        <dbReference type="EMBL" id="KAJ8884934.1"/>
    </source>
</evidence>
<evidence type="ECO:0000313" key="2">
    <source>
        <dbReference type="Proteomes" id="UP001159363"/>
    </source>
</evidence>
<dbReference type="EMBL" id="JARBHB010000004">
    <property type="protein sequence ID" value="KAJ8884934.1"/>
    <property type="molecule type" value="Genomic_DNA"/>
</dbReference>
<gene>
    <name evidence="1" type="ORF">PR048_011130</name>
</gene>
<keyword evidence="2" id="KW-1185">Reference proteome</keyword>